<reference evidence="1 2" key="1">
    <citation type="journal article" date="2013" name="Mar. Genomics">
        <title>Expression of sulfatases in Rhodopirellula baltica and the diversity of sulfatases in the genus Rhodopirellula.</title>
        <authorList>
            <person name="Wegner C.E."/>
            <person name="Richter-Heitmann T."/>
            <person name="Klindworth A."/>
            <person name="Klockow C."/>
            <person name="Richter M."/>
            <person name="Achstetter T."/>
            <person name="Glockner F.O."/>
            <person name="Harder J."/>
        </authorList>
    </citation>
    <scope>NUCLEOTIDE SEQUENCE [LARGE SCALE GENOMIC DNA]</scope>
    <source>
        <strain evidence="1 2">SM41</strain>
    </source>
</reference>
<dbReference type="EMBL" id="ANOH01000243">
    <property type="protein sequence ID" value="EMI54951.1"/>
    <property type="molecule type" value="Genomic_DNA"/>
</dbReference>
<dbReference type="Pfam" id="PF09907">
    <property type="entry name" value="HigB_toxin"/>
    <property type="match status" value="1"/>
</dbReference>
<name>M5UAS9_9BACT</name>
<accession>M5UAS9</accession>
<evidence type="ECO:0000313" key="1">
    <source>
        <dbReference type="EMBL" id="EMI54951.1"/>
    </source>
</evidence>
<comment type="caution">
    <text evidence="1">The sequence shown here is derived from an EMBL/GenBank/DDBJ whole genome shotgun (WGS) entry which is preliminary data.</text>
</comment>
<dbReference type="GO" id="GO:0110001">
    <property type="term" value="C:toxin-antitoxin complex"/>
    <property type="evidence" value="ECO:0007669"/>
    <property type="project" value="InterPro"/>
</dbReference>
<dbReference type="InterPro" id="IPR018669">
    <property type="entry name" value="Toxin_HigB"/>
</dbReference>
<proteinExistence type="predicted"/>
<gene>
    <name evidence="1" type="ORF">RSSM_03617</name>
</gene>
<dbReference type="AlphaFoldDB" id="M5UAS9"/>
<dbReference type="GO" id="GO:0004519">
    <property type="term" value="F:endonuclease activity"/>
    <property type="evidence" value="ECO:0007669"/>
    <property type="project" value="InterPro"/>
</dbReference>
<organism evidence="1 2">
    <name type="scientific">Rhodopirellula sallentina SM41</name>
    <dbReference type="NCBI Taxonomy" id="1263870"/>
    <lineage>
        <taxon>Bacteria</taxon>
        <taxon>Pseudomonadati</taxon>
        <taxon>Planctomycetota</taxon>
        <taxon>Planctomycetia</taxon>
        <taxon>Pirellulales</taxon>
        <taxon>Pirellulaceae</taxon>
        <taxon>Rhodopirellula</taxon>
    </lineage>
</organism>
<protein>
    <submittedName>
        <fullName evidence="1">Uncharacterized protein</fullName>
    </submittedName>
</protein>
<dbReference type="GO" id="GO:0003723">
    <property type="term" value="F:RNA binding"/>
    <property type="evidence" value="ECO:0007669"/>
    <property type="project" value="InterPro"/>
</dbReference>
<keyword evidence="2" id="KW-1185">Reference proteome</keyword>
<sequence length="57" mass="6677">MKAHYGNASILKDGRVVFNICGNEYRLVVKINYEFFTIYIRFIGTHAEYDQIDSQTI</sequence>
<dbReference type="Proteomes" id="UP000011885">
    <property type="component" value="Unassembled WGS sequence"/>
</dbReference>
<evidence type="ECO:0000313" key="2">
    <source>
        <dbReference type="Proteomes" id="UP000011885"/>
    </source>
</evidence>
<dbReference type="PATRIC" id="fig|1263870.3.peg.3838"/>